<evidence type="ECO:0000313" key="2">
    <source>
        <dbReference type="Proteomes" id="UP000094329"/>
    </source>
</evidence>
<keyword evidence="2" id="KW-1185">Reference proteome</keyword>
<accession>A0ABX3A3F8</accession>
<dbReference type="Gene3D" id="2.60.40.10">
    <property type="entry name" value="Immunoglobulins"/>
    <property type="match status" value="1"/>
</dbReference>
<evidence type="ECO:0000313" key="1">
    <source>
        <dbReference type="EMBL" id="ODN42173.1"/>
    </source>
</evidence>
<dbReference type="InterPro" id="IPR013783">
    <property type="entry name" value="Ig-like_fold"/>
</dbReference>
<gene>
    <name evidence="1" type="ORF">BGC07_03460</name>
</gene>
<name>A0ABX3A3F8_9GAMM</name>
<dbReference type="SUPFAM" id="SSF56219">
    <property type="entry name" value="DNase I-like"/>
    <property type="match status" value="1"/>
</dbReference>
<organism evidence="1 2">
    <name type="scientific">Piscirickettsia litoralis</name>
    <dbReference type="NCBI Taxonomy" id="1891921"/>
    <lineage>
        <taxon>Bacteria</taxon>
        <taxon>Pseudomonadati</taxon>
        <taxon>Pseudomonadota</taxon>
        <taxon>Gammaproteobacteria</taxon>
        <taxon>Thiotrichales</taxon>
        <taxon>Piscirickettsiaceae</taxon>
        <taxon>Piscirickettsia</taxon>
    </lineage>
</organism>
<comment type="caution">
    <text evidence="1">The sequence shown here is derived from an EMBL/GenBank/DDBJ whole genome shotgun (WGS) entry which is preliminary data.</text>
</comment>
<evidence type="ECO:0008006" key="3">
    <source>
        <dbReference type="Google" id="ProtNLM"/>
    </source>
</evidence>
<dbReference type="InterPro" id="IPR036691">
    <property type="entry name" value="Endo/exonu/phosph_ase_sf"/>
</dbReference>
<reference evidence="1 2" key="1">
    <citation type="submission" date="2016-08" db="EMBL/GenBank/DDBJ databases">
        <title>Draft genome sequence of Candidatus Piscirickettsia litoralis, from seawater.</title>
        <authorList>
            <person name="Wan X."/>
            <person name="Lee A.J."/>
            <person name="Hou S."/>
            <person name="Donachie S.P."/>
        </authorList>
    </citation>
    <scope>NUCLEOTIDE SEQUENCE [LARGE SCALE GENOMIC DNA]</scope>
    <source>
        <strain evidence="1 2">Y2</strain>
    </source>
</reference>
<dbReference type="EMBL" id="MDTU01000001">
    <property type="protein sequence ID" value="ODN42173.1"/>
    <property type="molecule type" value="Genomic_DNA"/>
</dbReference>
<sequence length="375" mass="40701">MVFSKGFFNQVNNKSPYDFISLEAYPVDQHNREGQSEKDVIASVVGDGDYKLIGNGRSGGHGEATPIMYNNANWHSVTDADLERKIQSNCSKYDSQSGHGLADQTCSLGSYNQDAPFGKPHRIATWGVFQSASQPSQKIIYVVSHFPVGGGGPDGYEFGRRIDETIINPLREEYKGAPVVLSADFNGAMPDAYDKVGLNPFVAGATIAAPDNWIKIHYIPSYNQSIRLSELGQYQLIPTHTRDINYECENGANPACLSDHHDNMIDATFSFSGSGPSLPCPTPDEPTVSGQSGAAMQISWSKVKGATSYKVYGYPGKSNLIGTTSDTRYPDASTVGKAGPFDYYVQALCNSGASELSHVNHYIPPKKSSFSGIHW</sequence>
<dbReference type="Gene3D" id="3.60.10.10">
    <property type="entry name" value="Endonuclease/exonuclease/phosphatase"/>
    <property type="match status" value="1"/>
</dbReference>
<dbReference type="Proteomes" id="UP000094329">
    <property type="component" value="Unassembled WGS sequence"/>
</dbReference>
<proteinExistence type="predicted"/>
<protein>
    <recommendedName>
        <fullName evidence="3">Fibronectin type-III domain-containing protein</fullName>
    </recommendedName>
</protein>